<dbReference type="STRING" id="1855912.LuPra_02795"/>
<accession>A0A143PMB3</accession>
<keyword evidence="2" id="KW-1185">Reference proteome</keyword>
<dbReference type="Proteomes" id="UP000076079">
    <property type="component" value="Chromosome"/>
</dbReference>
<organism evidence="1 2">
    <name type="scientific">Luteitalea pratensis</name>
    <dbReference type="NCBI Taxonomy" id="1855912"/>
    <lineage>
        <taxon>Bacteria</taxon>
        <taxon>Pseudomonadati</taxon>
        <taxon>Acidobacteriota</taxon>
        <taxon>Vicinamibacteria</taxon>
        <taxon>Vicinamibacterales</taxon>
        <taxon>Vicinamibacteraceae</taxon>
        <taxon>Luteitalea</taxon>
    </lineage>
</organism>
<protein>
    <submittedName>
        <fullName evidence="1">Uncharacterized protein</fullName>
    </submittedName>
</protein>
<evidence type="ECO:0000313" key="2">
    <source>
        <dbReference type="Proteomes" id="UP000076079"/>
    </source>
</evidence>
<reference evidence="1 2" key="1">
    <citation type="journal article" date="2016" name="Genome Announc.">
        <title>First Complete Genome Sequence of a Subdivision 6 Acidobacterium Strain.</title>
        <authorList>
            <person name="Huang S."/>
            <person name="Vieira S."/>
            <person name="Bunk B."/>
            <person name="Riedel T."/>
            <person name="Sproer C."/>
            <person name="Overmann J."/>
        </authorList>
    </citation>
    <scope>NUCLEOTIDE SEQUENCE [LARGE SCALE GENOMIC DNA]</scope>
    <source>
        <strain evidence="2">DSM 100886 HEG_-6_39</strain>
    </source>
</reference>
<evidence type="ECO:0000313" key="1">
    <source>
        <dbReference type="EMBL" id="AMY09576.1"/>
    </source>
</evidence>
<dbReference type="EMBL" id="CP015136">
    <property type="protein sequence ID" value="AMY09576.1"/>
    <property type="molecule type" value="Genomic_DNA"/>
</dbReference>
<dbReference type="KEGG" id="abac:LuPra_02795"/>
<dbReference type="PATRIC" id="fig|1813736.3.peg.2982"/>
<name>A0A143PMB3_LUTPR</name>
<sequence length="289" mass="28822">MAQVRGDSSVAGQVAVFGGSVVARGVEGHSTNDHGVVGVTFGPGTGVFGVGTKGRGVEGESTENHAIVGTSKGIGTGVFGVGTKGRGVEGQSTENHAIVGTSKGTGAGVFGIAEKGNGVEGHSTNQIGVFGKGGRLAGKFEGDVEVTGDIRLANADCAEDFTVHGAQDVEPGTVMVLENGGTVRPSDQAFDTRVAGVVSGAGTYKPALVLDRRADSAHRQPIALMGKVFCKVDATFGAIGVGDLLTSSPTPGHAMRAADASRSFGAVLGKALHPLASGQGLIPILVTLH</sequence>
<gene>
    <name evidence="1" type="ORF">LuPra_02795</name>
</gene>
<dbReference type="Gene3D" id="2.40.300.10">
    <property type="entry name" value="Head decoration protein D"/>
    <property type="match status" value="1"/>
</dbReference>
<proteinExistence type="predicted"/>
<dbReference type="AlphaFoldDB" id="A0A143PMB3"/>
<reference evidence="2" key="2">
    <citation type="submission" date="2016-04" db="EMBL/GenBank/DDBJ databases">
        <title>First Complete Genome Sequence of a Subdivision 6 Acidobacterium.</title>
        <authorList>
            <person name="Huang S."/>
            <person name="Vieira S."/>
            <person name="Bunk B."/>
            <person name="Riedel T."/>
            <person name="Sproeer C."/>
            <person name="Overmann J."/>
        </authorList>
    </citation>
    <scope>NUCLEOTIDE SEQUENCE [LARGE SCALE GENOMIC DNA]</scope>
    <source>
        <strain evidence="2">DSM 100886 HEG_-6_39</strain>
    </source>
</reference>